<dbReference type="Pfam" id="PF02361">
    <property type="entry name" value="CbiQ"/>
    <property type="match status" value="1"/>
</dbReference>
<dbReference type="InterPro" id="IPR051611">
    <property type="entry name" value="ECF_transporter_component"/>
</dbReference>
<accession>A0A533QBN0</accession>
<dbReference type="CDD" id="cd16914">
    <property type="entry name" value="EcfT"/>
    <property type="match status" value="1"/>
</dbReference>
<evidence type="ECO:0000256" key="3">
    <source>
        <dbReference type="ARBA" id="ARBA00022692"/>
    </source>
</evidence>
<feature type="transmembrane region" description="Helical" evidence="6">
    <location>
        <begin position="124"/>
        <end position="140"/>
    </location>
</feature>
<keyword evidence="5 6" id="KW-0472">Membrane</keyword>
<comment type="caution">
    <text evidence="7">The sequence shown here is derived from an EMBL/GenBank/DDBJ whole genome shotgun (WGS) entry which is preliminary data.</text>
</comment>
<proteinExistence type="predicted"/>
<keyword evidence="3 6" id="KW-0812">Transmembrane</keyword>
<feature type="transmembrane region" description="Helical" evidence="6">
    <location>
        <begin position="173"/>
        <end position="192"/>
    </location>
</feature>
<dbReference type="GO" id="GO:0043190">
    <property type="term" value="C:ATP-binding cassette (ABC) transporter complex"/>
    <property type="evidence" value="ECO:0007669"/>
    <property type="project" value="InterPro"/>
</dbReference>
<evidence type="ECO:0000256" key="6">
    <source>
        <dbReference type="SAM" id="Phobius"/>
    </source>
</evidence>
<dbReference type="NCBIfam" id="TIGR02454">
    <property type="entry name" value="ECF_T_CbiQ"/>
    <property type="match status" value="1"/>
</dbReference>
<dbReference type="GO" id="GO:0006824">
    <property type="term" value="P:cobalt ion transport"/>
    <property type="evidence" value="ECO:0007669"/>
    <property type="project" value="InterPro"/>
</dbReference>
<dbReference type="PANTHER" id="PTHR34857:SF2">
    <property type="entry name" value="SLL0384 PROTEIN"/>
    <property type="match status" value="1"/>
</dbReference>
<evidence type="ECO:0000256" key="1">
    <source>
        <dbReference type="ARBA" id="ARBA00004651"/>
    </source>
</evidence>
<evidence type="ECO:0000256" key="4">
    <source>
        <dbReference type="ARBA" id="ARBA00022989"/>
    </source>
</evidence>
<keyword evidence="4 6" id="KW-1133">Transmembrane helix</keyword>
<evidence type="ECO:0000313" key="8">
    <source>
        <dbReference type="Proteomes" id="UP000319783"/>
    </source>
</evidence>
<evidence type="ECO:0000256" key="5">
    <source>
        <dbReference type="ARBA" id="ARBA00023136"/>
    </source>
</evidence>
<evidence type="ECO:0000313" key="7">
    <source>
        <dbReference type="EMBL" id="TLD42118.1"/>
    </source>
</evidence>
<sequence>MIRNLLLPMSLAIFILLMKGLHEGERVWMSFSFIGYKVALKEEGLWSGIHICSKVLGGVSLVMLLSFTTTIRQLCTGLKWFRIPNTVIELLSFMYRYIFLFLDEVATIWIAQKSRLGHASWKKMIQSFGILGGMLIIRAFERSERTCEAMQVRGYKGDGILMLNLSPWRKREYFFTTGILLLVPLLVYAGTIPVW</sequence>
<reference evidence="7 8" key="1">
    <citation type="submission" date="2019-04" db="EMBL/GenBank/DDBJ databases">
        <title>Genome of a novel bacterium Candidatus Jettenia ecosi reconstructed from metagenome of an anammox bioreactor.</title>
        <authorList>
            <person name="Mardanov A.V."/>
            <person name="Beletsky A.V."/>
            <person name="Ravin N.V."/>
            <person name="Botchkova E.A."/>
            <person name="Litti Y.V."/>
            <person name="Nozhevnikova A.N."/>
        </authorList>
    </citation>
    <scope>NUCLEOTIDE SEQUENCE [LARGE SCALE GENOMIC DNA]</scope>
    <source>
        <strain evidence="7">J2</strain>
    </source>
</reference>
<dbReference type="EMBL" id="SULG01000027">
    <property type="protein sequence ID" value="TLD42118.1"/>
    <property type="molecule type" value="Genomic_DNA"/>
</dbReference>
<dbReference type="PANTHER" id="PTHR34857">
    <property type="entry name" value="SLL0384 PROTEIN"/>
    <property type="match status" value="1"/>
</dbReference>
<name>A0A533QBN0_9BACT</name>
<organism evidence="7 8">
    <name type="scientific">Candidatus Jettenia ecosi</name>
    <dbReference type="NCBI Taxonomy" id="2494326"/>
    <lineage>
        <taxon>Bacteria</taxon>
        <taxon>Pseudomonadati</taxon>
        <taxon>Planctomycetota</taxon>
        <taxon>Candidatus Brocadiia</taxon>
        <taxon>Candidatus Brocadiales</taxon>
        <taxon>Candidatus Brocadiaceae</taxon>
        <taxon>Candidatus Jettenia</taxon>
    </lineage>
</organism>
<gene>
    <name evidence="7" type="ORF">JETT_1598</name>
</gene>
<feature type="transmembrane region" description="Helical" evidence="6">
    <location>
        <begin position="48"/>
        <end position="72"/>
    </location>
</feature>
<dbReference type="InterPro" id="IPR003339">
    <property type="entry name" value="ABC/ECF_trnsptr_transmembrane"/>
</dbReference>
<dbReference type="InterPro" id="IPR012809">
    <property type="entry name" value="ECF_CbiQ"/>
</dbReference>
<protein>
    <submittedName>
        <fullName evidence="7">Transmembrane component CbiQ of energizing module of cobalt ECF transporter</fullName>
    </submittedName>
</protein>
<dbReference type="AlphaFoldDB" id="A0A533QBN0"/>
<feature type="transmembrane region" description="Helical" evidence="6">
    <location>
        <begin position="93"/>
        <end position="112"/>
    </location>
</feature>
<evidence type="ECO:0000256" key="2">
    <source>
        <dbReference type="ARBA" id="ARBA00022475"/>
    </source>
</evidence>
<comment type="subcellular location">
    <subcellularLocation>
        <location evidence="1">Cell membrane</location>
        <topology evidence="1">Multi-pass membrane protein</topology>
    </subcellularLocation>
</comment>
<dbReference type="Proteomes" id="UP000319783">
    <property type="component" value="Unassembled WGS sequence"/>
</dbReference>
<keyword evidence="2" id="KW-1003">Cell membrane</keyword>